<feature type="region of interest" description="Disordered" evidence="3">
    <location>
        <begin position="594"/>
        <end position="627"/>
    </location>
</feature>
<dbReference type="PANTHER" id="PTHR46652">
    <property type="entry name" value="LEUCINE-RICH REPEAT AND IQ DOMAIN-CONTAINING PROTEIN 1-RELATED"/>
    <property type="match status" value="1"/>
</dbReference>
<proteinExistence type="predicted"/>
<comment type="caution">
    <text evidence="6">The sequence shown here is derived from an EMBL/GenBank/DDBJ whole genome shotgun (WGS) entry which is preliminary data.</text>
</comment>
<dbReference type="PANTHER" id="PTHR46652:SF3">
    <property type="entry name" value="LEUCINE-RICH REPEAT-CONTAINING PROTEIN 9"/>
    <property type="match status" value="1"/>
</dbReference>
<keyword evidence="4" id="KW-0472">Membrane</keyword>
<keyword evidence="5" id="KW-0732">Signal</keyword>
<feature type="signal peptide" evidence="5">
    <location>
        <begin position="1"/>
        <end position="25"/>
    </location>
</feature>
<dbReference type="Proteomes" id="UP000823897">
    <property type="component" value="Unassembled WGS sequence"/>
</dbReference>
<dbReference type="InterPro" id="IPR001611">
    <property type="entry name" value="Leu-rich_rpt"/>
</dbReference>
<name>A0A9D2R3A2_9FIRM</name>
<dbReference type="PROSITE" id="PS51450">
    <property type="entry name" value="LRR"/>
    <property type="match status" value="1"/>
</dbReference>
<dbReference type="InterPro" id="IPR050836">
    <property type="entry name" value="SDS22/Internalin_LRR"/>
</dbReference>
<keyword evidence="4" id="KW-1133">Transmembrane helix</keyword>
<dbReference type="AlphaFoldDB" id="A0A9D2R3A2"/>
<evidence type="ECO:0000256" key="4">
    <source>
        <dbReference type="SAM" id="Phobius"/>
    </source>
</evidence>
<accession>A0A9D2R3A2</accession>
<evidence type="ECO:0000313" key="6">
    <source>
        <dbReference type="EMBL" id="HJD34598.1"/>
    </source>
</evidence>
<dbReference type="SUPFAM" id="SSF52058">
    <property type="entry name" value="L domain-like"/>
    <property type="match status" value="1"/>
</dbReference>
<gene>
    <name evidence="6" type="ORF">H9911_08675</name>
</gene>
<dbReference type="Gene3D" id="3.80.10.10">
    <property type="entry name" value="Ribonuclease Inhibitor"/>
    <property type="match status" value="2"/>
</dbReference>
<evidence type="ECO:0000256" key="3">
    <source>
        <dbReference type="SAM" id="MobiDB-lite"/>
    </source>
</evidence>
<evidence type="ECO:0008006" key="8">
    <source>
        <dbReference type="Google" id="ProtNLM"/>
    </source>
</evidence>
<feature type="chain" id="PRO_5039104706" description="Leucine-rich repeat domain-containing protein" evidence="5">
    <location>
        <begin position="26"/>
        <end position="658"/>
    </location>
</feature>
<feature type="transmembrane region" description="Helical" evidence="4">
    <location>
        <begin position="632"/>
        <end position="651"/>
    </location>
</feature>
<reference evidence="6" key="2">
    <citation type="submission" date="2021-04" db="EMBL/GenBank/DDBJ databases">
        <authorList>
            <person name="Gilroy R."/>
        </authorList>
    </citation>
    <scope>NUCLEOTIDE SEQUENCE</scope>
    <source>
        <strain evidence="6">ChiGjej3B3-11674</strain>
    </source>
</reference>
<keyword evidence="1" id="KW-0433">Leucine-rich repeat</keyword>
<protein>
    <recommendedName>
        <fullName evidence="8">Leucine-rich repeat domain-containing protein</fullName>
    </recommendedName>
</protein>
<evidence type="ECO:0000256" key="1">
    <source>
        <dbReference type="ARBA" id="ARBA00022614"/>
    </source>
</evidence>
<keyword evidence="2" id="KW-0677">Repeat</keyword>
<evidence type="ECO:0000256" key="5">
    <source>
        <dbReference type="SAM" id="SignalP"/>
    </source>
</evidence>
<evidence type="ECO:0000313" key="7">
    <source>
        <dbReference type="Proteomes" id="UP000823897"/>
    </source>
</evidence>
<evidence type="ECO:0000256" key="2">
    <source>
        <dbReference type="ARBA" id="ARBA00022737"/>
    </source>
</evidence>
<keyword evidence="4" id="KW-0812">Transmembrane</keyword>
<sequence>MRRRVIGGLLAAMLVIGLAPTSVLAEGPGISVNAEEEINIPDQNFKKLINSTLKHEENAAVTEEDMAGITSLSVNAGSGVTDIEGIQYAVNLVSLNMDGDIENIKQIENLTKLERLNIDSNDLLTDLSFLGSKPDLTDLTVFGCTGLTSLEGLTAGNCPNLEELSCSRCTSLSDISALADREIPTLIAADFEDCAIADLSPLEGYTSITELNLEKVEITEENRAVYKETVSSMTGLETLYMPYCDITDEDTEMFSTLRNLKTLLLNMNELTSTEFCDKLPADMEVLGLLDNDIEDMDNLGRLTQLEILSLGGNKVTDFSFISKLTSLTDETIRHADGTEDFPSRETYFCGSQSDPIEIKDGQVTIENPYIGVDGNPVSFDGAEIVSINDGMVTVSYDAEKNEITLGNIPSSASVNSIMIKVRYNIPLSNEEYKVADLRIETYVKEKSHEHSWGDVTYTWSEDGKTCTAERVCEEDSTHVESAQASVTAEITKPATCTSKGETAYTAVFDKDWAETQTKVLEDVEMIPHSYGTEWESDENGHWHMCAACQAKTDEADHTFEWIVDKEATDVQPGSRHQECTVCGYALAAVEIPPLKDDTEDTEQTVPSQTEKPEPVPSTPAAATPRTGDVGNMLPWALVCVGAAGVGAVLYTRRKPEER</sequence>
<reference evidence="6" key="1">
    <citation type="journal article" date="2021" name="PeerJ">
        <title>Extensive microbial diversity within the chicken gut microbiome revealed by metagenomics and culture.</title>
        <authorList>
            <person name="Gilroy R."/>
            <person name="Ravi A."/>
            <person name="Getino M."/>
            <person name="Pursley I."/>
            <person name="Horton D.L."/>
            <person name="Alikhan N.F."/>
            <person name="Baker D."/>
            <person name="Gharbi K."/>
            <person name="Hall N."/>
            <person name="Watson M."/>
            <person name="Adriaenssens E.M."/>
            <person name="Foster-Nyarko E."/>
            <person name="Jarju S."/>
            <person name="Secka A."/>
            <person name="Antonio M."/>
            <person name="Oren A."/>
            <person name="Chaudhuri R.R."/>
            <person name="La Ragione R."/>
            <person name="Hildebrand F."/>
            <person name="Pallen M.J."/>
        </authorList>
    </citation>
    <scope>NUCLEOTIDE SEQUENCE</scope>
    <source>
        <strain evidence="6">ChiGjej3B3-11674</strain>
    </source>
</reference>
<organism evidence="6 7">
    <name type="scientific">Candidatus Mediterraneibacter tabaqchaliae</name>
    <dbReference type="NCBI Taxonomy" id="2838689"/>
    <lineage>
        <taxon>Bacteria</taxon>
        <taxon>Bacillati</taxon>
        <taxon>Bacillota</taxon>
        <taxon>Clostridia</taxon>
        <taxon>Lachnospirales</taxon>
        <taxon>Lachnospiraceae</taxon>
        <taxon>Mediterraneibacter</taxon>
    </lineage>
</organism>
<dbReference type="InterPro" id="IPR032675">
    <property type="entry name" value="LRR_dom_sf"/>
</dbReference>
<dbReference type="EMBL" id="DWUV01000164">
    <property type="protein sequence ID" value="HJD34598.1"/>
    <property type="molecule type" value="Genomic_DNA"/>
</dbReference>